<feature type="compositionally biased region" description="Polar residues" evidence="1">
    <location>
        <begin position="310"/>
        <end position="331"/>
    </location>
</feature>
<proteinExistence type="predicted"/>
<feature type="region of interest" description="Disordered" evidence="1">
    <location>
        <begin position="203"/>
        <end position="350"/>
    </location>
</feature>
<evidence type="ECO:0000313" key="3">
    <source>
        <dbReference type="Proteomes" id="UP000242188"/>
    </source>
</evidence>
<dbReference type="Proteomes" id="UP000242188">
    <property type="component" value="Unassembled WGS sequence"/>
</dbReference>
<name>A0A210QJP4_MIZYE</name>
<keyword evidence="3" id="KW-1185">Reference proteome</keyword>
<feature type="compositionally biased region" description="Basic and acidic residues" evidence="1">
    <location>
        <begin position="66"/>
        <end position="103"/>
    </location>
</feature>
<evidence type="ECO:0000313" key="2">
    <source>
        <dbReference type="EMBL" id="OWF48987.1"/>
    </source>
</evidence>
<feature type="compositionally biased region" description="Basic residues" evidence="1">
    <location>
        <begin position="294"/>
        <end position="303"/>
    </location>
</feature>
<feature type="compositionally biased region" description="Basic residues" evidence="1">
    <location>
        <begin position="447"/>
        <end position="457"/>
    </location>
</feature>
<feature type="compositionally biased region" description="Basic and acidic residues" evidence="1">
    <location>
        <begin position="470"/>
        <end position="481"/>
    </location>
</feature>
<feature type="compositionally biased region" description="Basic and acidic residues" evidence="1">
    <location>
        <begin position="131"/>
        <end position="141"/>
    </location>
</feature>
<dbReference type="AlphaFoldDB" id="A0A210QJP4"/>
<protein>
    <submittedName>
        <fullName evidence="2">Uncharacterized protein</fullName>
    </submittedName>
</protein>
<gene>
    <name evidence="2" type="ORF">KP79_PYT06976</name>
</gene>
<feature type="region of interest" description="Disordered" evidence="1">
    <location>
        <begin position="38"/>
        <end position="141"/>
    </location>
</feature>
<sequence>MIYCFDDFQLKHLCDVIEAERRVRERLYNELTWTNAWSPGGMTRGRRPRSGKSQKQTLKKRPSSARKYDERYESDTSRDEGTLVKDRPSSARLPREKIKEVSKRKPKSHALEYGSEASYEESLRLKKRPQSAREAREKVKEDVRRKPRTLAFEIGSESKSVAVKWGTDPRNLSVTMGDGYGRKARQQRKPEPEHDRFVISNFGKGSSFQVNTGRTTKDPTNITIDNVRRGTSGPKETLRVTGGGTNVVIHNPKRTGLPNKGSNTIHVASGDTDVVVHKPQNEDSDSSQSNIIRKERKPKKSQKRIKDTSRNAFENNNAITFSEETGTQTAWMDTDPDPAPTSGSCPPSRRIKFMGEDRTHREYKTAFIDDQKLVRPMTDDDIPLVVEVVQPDEDDEEYVDEKSVQENDRRPEVIHYIDKTVPARAIEPFEPVFVMPHPAWEPESRDKRPHTPGRVKSRPPLPPRQYRPLDVYDRRSADTNDRFLVVKTRAPPRKPPRPTINYHQHDDAVFSVY</sequence>
<comment type="caution">
    <text evidence="2">The sequence shown here is derived from an EMBL/GenBank/DDBJ whole genome shotgun (WGS) entry which is preliminary data.</text>
</comment>
<dbReference type="EMBL" id="NEDP02003316">
    <property type="protein sequence ID" value="OWF48987.1"/>
    <property type="molecule type" value="Genomic_DNA"/>
</dbReference>
<feature type="region of interest" description="Disordered" evidence="1">
    <location>
        <begin position="440"/>
        <end position="505"/>
    </location>
</feature>
<accession>A0A210QJP4</accession>
<dbReference type="OrthoDB" id="10322925at2759"/>
<feature type="compositionally biased region" description="Polar residues" evidence="1">
    <location>
        <begin position="203"/>
        <end position="224"/>
    </location>
</feature>
<evidence type="ECO:0000256" key="1">
    <source>
        <dbReference type="SAM" id="MobiDB-lite"/>
    </source>
</evidence>
<feature type="region of interest" description="Disordered" evidence="1">
    <location>
        <begin position="174"/>
        <end position="193"/>
    </location>
</feature>
<reference evidence="2 3" key="1">
    <citation type="journal article" date="2017" name="Nat. Ecol. Evol.">
        <title>Scallop genome provides insights into evolution of bilaterian karyotype and development.</title>
        <authorList>
            <person name="Wang S."/>
            <person name="Zhang J."/>
            <person name="Jiao W."/>
            <person name="Li J."/>
            <person name="Xun X."/>
            <person name="Sun Y."/>
            <person name="Guo X."/>
            <person name="Huan P."/>
            <person name="Dong B."/>
            <person name="Zhang L."/>
            <person name="Hu X."/>
            <person name="Sun X."/>
            <person name="Wang J."/>
            <person name="Zhao C."/>
            <person name="Wang Y."/>
            <person name="Wang D."/>
            <person name="Huang X."/>
            <person name="Wang R."/>
            <person name="Lv J."/>
            <person name="Li Y."/>
            <person name="Zhang Z."/>
            <person name="Liu B."/>
            <person name="Lu W."/>
            <person name="Hui Y."/>
            <person name="Liang J."/>
            <person name="Zhou Z."/>
            <person name="Hou R."/>
            <person name="Li X."/>
            <person name="Liu Y."/>
            <person name="Li H."/>
            <person name="Ning X."/>
            <person name="Lin Y."/>
            <person name="Zhao L."/>
            <person name="Xing Q."/>
            <person name="Dou J."/>
            <person name="Li Y."/>
            <person name="Mao J."/>
            <person name="Guo H."/>
            <person name="Dou H."/>
            <person name="Li T."/>
            <person name="Mu C."/>
            <person name="Jiang W."/>
            <person name="Fu Q."/>
            <person name="Fu X."/>
            <person name="Miao Y."/>
            <person name="Liu J."/>
            <person name="Yu Q."/>
            <person name="Li R."/>
            <person name="Liao H."/>
            <person name="Li X."/>
            <person name="Kong Y."/>
            <person name="Jiang Z."/>
            <person name="Chourrout D."/>
            <person name="Li R."/>
            <person name="Bao Z."/>
        </authorList>
    </citation>
    <scope>NUCLEOTIDE SEQUENCE [LARGE SCALE GENOMIC DNA]</scope>
    <source>
        <strain evidence="2 3">PY_sf001</strain>
    </source>
</reference>
<organism evidence="2 3">
    <name type="scientific">Mizuhopecten yessoensis</name>
    <name type="common">Japanese scallop</name>
    <name type="synonym">Patinopecten yessoensis</name>
    <dbReference type="NCBI Taxonomy" id="6573"/>
    <lineage>
        <taxon>Eukaryota</taxon>
        <taxon>Metazoa</taxon>
        <taxon>Spiralia</taxon>
        <taxon>Lophotrochozoa</taxon>
        <taxon>Mollusca</taxon>
        <taxon>Bivalvia</taxon>
        <taxon>Autobranchia</taxon>
        <taxon>Pteriomorphia</taxon>
        <taxon>Pectinida</taxon>
        <taxon>Pectinoidea</taxon>
        <taxon>Pectinidae</taxon>
        <taxon>Mizuhopecten</taxon>
    </lineage>
</organism>
<feature type="compositionally biased region" description="Basic residues" evidence="1">
    <location>
        <begin position="44"/>
        <end position="64"/>
    </location>
</feature>